<organism evidence="13 14">
    <name type="scientific">Shewanella benthica</name>
    <dbReference type="NCBI Taxonomy" id="43661"/>
    <lineage>
        <taxon>Bacteria</taxon>
        <taxon>Pseudomonadati</taxon>
        <taxon>Pseudomonadota</taxon>
        <taxon>Gammaproteobacteria</taxon>
        <taxon>Alteromonadales</taxon>
        <taxon>Shewanellaceae</taxon>
        <taxon>Shewanella</taxon>
    </lineage>
</organism>
<feature type="chain" id="PRO_5039911865" description="FAD:protein FMN transferase" evidence="12">
    <location>
        <begin position="27"/>
        <end position="397"/>
    </location>
</feature>
<keyword evidence="7" id="KW-0274">FAD</keyword>
<dbReference type="PANTHER" id="PTHR30040:SF2">
    <property type="entry name" value="FAD:PROTEIN FMN TRANSFERASE"/>
    <property type="match status" value="1"/>
</dbReference>
<comment type="catalytic activity">
    <reaction evidence="10">
        <text>L-threonyl-[protein] + FAD = FMN-L-threonyl-[protein] + AMP + H(+)</text>
        <dbReference type="Rhea" id="RHEA:36847"/>
        <dbReference type="Rhea" id="RHEA-COMP:11060"/>
        <dbReference type="Rhea" id="RHEA-COMP:11061"/>
        <dbReference type="ChEBI" id="CHEBI:15378"/>
        <dbReference type="ChEBI" id="CHEBI:30013"/>
        <dbReference type="ChEBI" id="CHEBI:57692"/>
        <dbReference type="ChEBI" id="CHEBI:74257"/>
        <dbReference type="ChEBI" id="CHEBI:456215"/>
        <dbReference type="EC" id="2.7.1.180"/>
    </reaction>
</comment>
<evidence type="ECO:0000256" key="12">
    <source>
        <dbReference type="SAM" id="SignalP"/>
    </source>
</evidence>
<dbReference type="Gene3D" id="3.10.520.10">
    <property type="entry name" value="ApbE-like domains"/>
    <property type="match status" value="1"/>
</dbReference>
<dbReference type="AlphaFoldDB" id="A0A330M3Q7"/>
<proteinExistence type="inferred from homology"/>
<evidence type="ECO:0000256" key="3">
    <source>
        <dbReference type="ARBA" id="ARBA00016337"/>
    </source>
</evidence>
<reference evidence="14" key="1">
    <citation type="submission" date="2018-06" db="EMBL/GenBank/DDBJ databases">
        <authorList>
            <person name="Cea G.-C."/>
            <person name="William W."/>
        </authorList>
    </citation>
    <scope>NUCLEOTIDE SEQUENCE [LARGE SCALE GENOMIC DNA]</scope>
    <source>
        <strain evidence="14">DB21MT-2</strain>
    </source>
</reference>
<comment type="similarity">
    <text evidence="1">Belongs to the ApbE family.</text>
</comment>
<dbReference type="Proteomes" id="UP000250123">
    <property type="component" value="Chromosome SHEWBE"/>
</dbReference>
<keyword evidence="12" id="KW-0732">Signal</keyword>
<dbReference type="PANTHER" id="PTHR30040">
    <property type="entry name" value="THIAMINE BIOSYNTHESIS LIPOPROTEIN APBE"/>
    <property type="match status" value="1"/>
</dbReference>
<evidence type="ECO:0000256" key="2">
    <source>
        <dbReference type="ARBA" id="ARBA00011955"/>
    </source>
</evidence>
<dbReference type="GO" id="GO:0046872">
    <property type="term" value="F:metal ion binding"/>
    <property type="evidence" value="ECO:0007669"/>
    <property type="project" value="UniProtKB-KW"/>
</dbReference>
<feature type="signal peptide" evidence="12">
    <location>
        <begin position="1"/>
        <end position="26"/>
    </location>
</feature>
<dbReference type="Pfam" id="PF02424">
    <property type="entry name" value="ApbE"/>
    <property type="match status" value="1"/>
</dbReference>
<evidence type="ECO:0000256" key="9">
    <source>
        <dbReference type="ARBA" id="ARBA00031306"/>
    </source>
</evidence>
<keyword evidence="4" id="KW-0285">Flavoprotein</keyword>
<dbReference type="KEGG" id="sbk:SHEWBE_2765"/>
<evidence type="ECO:0000256" key="8">
    <source>
        <dbReference type="ARBA" id="ARBA00022842"/>
    </source>
</evidence>
<evidence type="ECO:0000256" key="4">
    <source>
        <dbReference type="ARBA" id="ARBA00022630"/>
    </source>
</evidence>
<gene>
    <name evidence="13" type="ORF">SHEWBE_2765</name>
</gene>
<feature type="binding site" evidence="11">
    <location>
        <position position="216"/>
    </location>
    <ligand>
        <name>Mg(2+)</name>
        <dbReference type="ChEBI" id="CHEBI:18420"/>
    </ligand>
</feature>
<dbReference type="EC" id="2.7.1.180" evidence="2"/>
<keyword evidence="8 11" id="KW-0460">Magnesium</keyword>
<name>A0A330M3Q7_9GAMM</name>
<comment type="cofactor">
    <cofactor evidence="11">
        <name>Mg(2+)</name>
        <dbReference type="ChEBI" id="CHEBI:18420"/>
    </cofactor>
    <cofactor evidence="11">
        <name>Mn(2+)</name>
        <dbReference type="ChEBI" id="CHEBI:29035"/>
    </cofactor>
    <text evidence="11">Magnesium. Can also use manganese.</text>
</comment>
<keyword evidence="5 13" id="KW-0808">Transferase</keyword>
<dbReference type="EMBL" id="LS483452">
    <property type="protein sequence ID" value="SQH76728.1"/>
    <property type="molecule type" value="Genomic_DNA"/>
</dbReference>
<feature type="binding site" evidence="11">
    <location>
        <position position="351"/>
    </location>
    <ligand>
        <name>Mg(2+)</name>
        <dbReference type="ChEBI" id="CHEBI:18420"/>
    </ligand>
</feature>
<feature type="binding site" evidence="11">
    <location>
        <position position="347"/>
    </location>
    <ligand>
        <name>Mg(2+)</name>
        <dbReference type="ChEBI" id="CHEBI:18420"/>
    </ligand>
</feature>
<dbReference type="PIRSF" id="PIRSF006268">
    <property type="entry name" value="ApbE"/>
    <property type="match status" value="1"/>
</dbReference>
<dbReference type="GO" id="GO:0016740">
    <property type="term" value="F:transferase activity"/>
    <property type="evidence" value="ECO:0007669"/>
    <property type="project" value="UniProtKB-KW"/>
</dbReference>
<sequence length="397" mass="44410">MKIFYQAMKIYFLTVMALMMSSSSLATTMPSEALANSANKAALFEPYRCEGNGIISVNKGVISLHTLKYFGTSITIDLYGEETNHGKESLCKALNMIQKYHYLASNYSTYPHVTNIKSINNAPNTTQHIAPELTAILASSIEWNSLSNGYFNIALSPVIDIWRAYRNDCNIRGICKLPTATELAAASRYTHIADITLDVENNTISMKPGMSIDLGGIAKGWMAEKVYDQLKSDGMTSFMINAGGNIRHFGRHPEGREFVTAIEDPECKKYNYQLDKCQSQAGLYHDGLYHEIVKGEDLTIVSSGNYLHYFTFDGKDYHHIIDPKTLFPKEEGISVSTVLDSQHIFADVISTTLFLMPINEALKFVNNNEYIKAVWYLDSSGNKVYSNNFHEVSVGNK</sequence>
<accession>A0A330M3Q7</accession>
<dbReference type="RefSeq" id="WP_231926291.1">
    <property type="nucleotide sequence ID" value="NZ_LS483452.1"/>
</dbReference>
<evidence type="ECO:0000313" key="14">
    <source>
        <dbReference type="Proteomes" id="UP000250123"/>
    </source>
</evidence>
<evidence type="ECO:0000313" key="13">
    <source>
        <dbReference type="EMBL" id="SQH76728.1"/>
    </source>
</evidence>
<dbReference type="InterPro" id="IPR024932">
    <property type="entry name" value="ApbE"/>
</dbReference>
<evidence type="ECO:0000256" key="11">
    <source>
        <dbReference type="PIRSR" id="PIRSR006268-2"/>
    </source>
</evidence>
<protein>
    <recommendedName>
        <fullName evidence="3">FAD:protein FMN transferase</fullName>
        <ecNumber evidence="2">2.7.1.180</ecNumber>
    </recommendedName>
    <alternativeName>
        <fullName evidence="9">Flavin transferase</fullName>
    </alternativeName>
</protein>
<dbReference type="SUPFAM" id="SSF143631">
    <property type="entry name" value="ApbE-like"/>
    <property type="match status" value="1"/>
</dbReference>
<evidence type="ECO:0000256" key="6">
    <source>
        <dbReference type="ARBA" id="ARBA00022723"/>
    </source>
</evidence>
<evidence type="ECO:0000256" key="7">
    <source>
        <dbReference type="ARBA" id="ARBA00022827"/>
    </source>
</evidence>
<evidence type="ECO:0000256" key="1">
    <source>
        <dbReference type="ARBA" id="ARBA00008282"/>
    </source>
</evidence>
<evidence type="ECO:0000256" key="10">
    <source>
        <dbReference type="ARBA" id="ARBA00048540"/>
    </source>
</evidence>
<evidence type="ECO:0000256" key="5">
    <source>
        <dbReference type="ARBA" id="ARBA00022679"/>
    </source>
</evidence>
<keyword evidence="6 11" id="KW-0479">Metal-binding</keyword>
<dbReference type="InterPro" id="IPR003374">
    <property type="entry name" value="ApbE-like_sf"/>
</dbReference>